<evidence type="ECO:0000313" key="1">
    <source>
        <dbReference type="EMBL" id="GFS49019.1"/>
    </source>
</evidence>
<reference evidence="1" key="1">
    <citation type="submission" date="2020-08" db="EMBL/GenBank/DDBJ databases">
        <title>Multicomponent nature underlies the extraordinary mechanical properties of spider dragline silk.</title>
        <authorList>
            <person name="Kono N."/>
            <person name="Nakamura H."/>
            <person name="Mori M."/>
            <person name="Yoshida Y."/>
            <person name="Ohtoshi R."/>
            <person name="Malay A.D."/>
            <person name="Moran D.A.P."/>
            <person name="Tomita M."/>
            <person name="Numata K."/>
            <person name="Arakawa K."/>
        </authorList>
    </citation>
    <scope>NUCLEOTIDE SEQUENCE</scope>
</reference>
<dbReference type="Proteomes" id="UP000887013">
    <property type="component" value="Unassembled WGS sequence"/>
</dbReference>
<sequence>MYFEAVKNCFACLDNALSHTSSFLPRCFPYVVPDNSVSYCNPGLPANGVPGPIAVVSATFPPSSHIANCATVAANTMVTPPVITEVNSFLRQCVPSIASDINVNYCNVALPVNGIPGPLAGVPTTFAFPNHIADIAVSTANTVVAAPIVAETESFACLDNKLSRTSGLLPRRIPSLVPDISYSYRSPVLSANDVTGPTSGVPAVFQPASQIASSITIATSTVKASPVVAEINRYS</sequence>
<keyword evidence="2" id="KW-1185">Reference proteome</keyword>
<name>A0A8X6MG85_NEPPI</name>
<protein>
    <submittedName>
        <fullName evidence="1">Uncharacterized protein</fullName>
    </submittedName>
</protein>
<evidence type="ECO:0000313" key="2">
    <source>
        <dbReference type="Proteomes" id="UP000887013"/>
    </source>
</evidence>
<proteinExistence type="predicted"/>
<accession>A0A8X6MG85</accession>
<gene>
    <name evidence="1" type="primary">NCL1_36830</name>
    <name evidence="1" type="ORF">NPIL_240301</name>
</gene>
<organism evidence="1 2">
    <name type="scientific">Nephila pilipes</name>
    <name type="common">Giant wood spider</name>
    <name type="synonym">Nephila maculata</name>
    <dbReference type="NCBI Taxonomy" id="299642"/>
    <lineage>
        <taxon>Eukaryota</taxon>
        <taxon>Metazoa</taxon>
        <taxon>Ecdysozoa</taxon>
        <taxon>Arthropoda</taxon>
        <taxon>Chelicerata</taxon>
        <taxon>Arachnida</taxon>
        <taxon>Araneae</taxon>
        <taxon>Araneomorphae</taxon>
        <taxon>Entelegynae</taxon>
        <taxon>Araneoidea</taxon>
        <taxon>Nephilidae</taxon>
        <taxon>Nephila</taxon>
    </lineage>
</organism>
<dbReference type="OrthoDB" id="6423784at2759"/>
<comment type="caution">
    <text evidence="1">The sequence shown here is derived from an EMBL/GenBank/DDBJ whole genome shotgun (WGS) entry which is preliminary data.</text>
</comment>
<dbReference type="AlphaFoldDB" id="A0A8X6MG85"/>
<dbReference type="EMBL" id="BMAW01091307">
    <property type="protein sequence ID" value="GFS49019.1"/>
    <property type="molecule type" value="Genomic_DNA"/>
</dbReference>